<sequence length="263" mass="28519">MAFVLAALLAPGPLAAHEFWIEPQAFAVAPGAPLVADLRVGEKLEGARYGYVPPNFTRFDILLGGAAHPVEGRPGDRPALSMPVEGTGLAVVVHVTRDYKLTYNSWDKFEAFLEHKDLSWVLARHEARGLPRDRVRERYSRHAKSLIAVGDGQGADREAGLLTEIVAQANPYTDDLSGGLPVRVLYRGAPRADTQVAVFARDPGGAVSVATYRTDAGGRAVIDVVPGHFYLVDSVVMRELEVSGPNDPAWESLWASLTFRVPE</sequence>
<keyword evidence="1" id="KW-0732">Signal</keyword>
<dbReference type="EMBL" id="CP047166">
    <property type="protein sequence ID" value="QRF68357.1"/>
    <property type="molecule type" value="Genomic_DNA"/>
</dbReference>
<name>A0ABX7FDQ6_9RHOB</name>
<dbReference type="InterPro" id="IPR019613">
    <property type="entry name" value="DUF4198"/>
</dbReference>
<evidence type="ECO:0000256" key="1">
    <source>
        <dbReference type="SAM" id="SignalP"/>
    </source>
</evidence>
<feature type="chain" id="PRO_5046286685" evidence="1">
    <location>
        <begin position="17"/>
        <end position="263"/>
    </location>
</feature>
<dbReference type="Pfam" id="PF10670">
    <property type="entry name" value="DUF4198"/>
    <property type="match status" value="1"/>
</dbReference>
<evidence type="ECO:0000313" key="2">
    <source>
        <dbReference type="EMBL" id="QRF68357.1"/>
    </source>
</evidence>
<gene>
    <name evidence="2" type="ORF">GQA70_02570</name>
</gene>
<feature type="signal peptide" evidence="1">
    <location>
        <begin position="1"/>
        <end position="16"/>
    </location>
</feature>
<proteinExistence type="predicted"/>
<protein>
    <submittedName>
        <fullName evidence="2">DUF4198 domain-containing protein</fullName>
    </submittedName>
</protein>
<evidence type="ECO:0000313" key="3">
    <source>
        <dbReference type="Proteomes" id="UP000596387"/>
    </source>
</evidence>
<dbReference type="Proteomes" id="UP000596387">
    <property type="component" value="Chromosome"/>
</dbReference>
<organism evidence="2 3">
    <name type="scientific">Ponticoccus alexandrii</name>
    <dbReference type="NCBI Taxonomy" id="1943633"/>
    <lineage>
        <taxon>Bacteria</taxon>
        <taxon>Pseudomonadati</taxon>
        <taxon>Pseudomonadota</taxon>
        <taxon>Alphaproteobacteria</taxon>
        <taxon>Rhodobacterales</taxon>
        <taxon>Roseobacteraceae</taxon>
        <taxon>Ponticoccus</taxon>
    </lineage>
</organism>
<reference evidence="2 3" key="1">
    <citation type="submission" date="2019-12" db="EMBL/GenBank/DDBJ databases">
        <title>Complete Genome Sequence of a Quorum-Sensing Bacterium,Rhodobacteraceae bacterium C31, Isolated from a marine microalgae symbiotic bacteria.</title>
        <authorList>
            <person name="Zhang Y."/>
        </authorList>
    </citation>
    <scope>NUCLEOTIDE SEQUENCE [LARGE SCALE GENOMIC DNA]</scope>
    <source>
        <strain evidence="2 3">C31</strain>
    </source>
</reference>
<keyword evidence="3" id="KW-1185">Reference proteome</keyword>
<accession>A0ABX7FDQ6</accession>